<gene>
    <name evidence="5" type="ORF">POM88_022621</name>
</gene>
<dbReference type="GO" id="GO:0004497">
    <property type="term" value="F:monooxygenase activity"/>
    <property type="evidence" value="ECO:0007669"/>
    <property type="project" value="InterPro"/>
</dbReference>
<reference evidence="5" key="2">
    <citation type="submission" date="2023-05" db="EMBL/GenBank/DDBJ databases">
        <authorList>
            <person name="Schelkunov M.I."/>
        </authorList>
    </citation>
    <scope>NUCLEOTIDE SEQUENCE</scope>
    <source>
        <strain evidence="5">Hsosn_3</strain>
        <tissue evidence="5">Leaf</tissue>
    </source>
</reference>
<evidence type="ECO:0000256" key="3">
    <source>
        <dbReference type="ARBA" id="ARBA00023002"/>
    </source>
</evidence>
<sequence>MDVFLLISLLSIMLIFFHVGVLCHRKHLPPGPRGLPIFGNLFDIGPKPHESLANLAKVYGPIMTIKQGNVTSVVISSPEMARQVLQKQDEAFSGRVVPNAITELEHSSHAVAWLPIGEEWRLIRRVLGSCLTNSKTLDMLRGIRHDVVQEMVHHVREVCTEGGSVGINKIAFTTIMNMMSRTCFSANVDEYELQNGNGFRNAVTSIMKLTAEFDIADYFPCIKCMDPQRVRQKAKGAYGCLEQLCDYFIDKRLKQRSSSLTRHGDILDSFLDFSIENQSDFNLKHIQVLLVELFLAGTDTSTITTEWALAELISHPHMMLKLRDEISETKAEPLVAVPKMQDLD</sequence>
<evidence type="ECO:0000313" key="5">
    <source>
        <dbReference type="EMBL" id="KAK1384886.1"/>
    </source>
</evidence>
<dbReference type="GO" id="GO:0005506">
    <property type="term" value="F:iron ion binding"/>
    <property type="evidence" value="ECO:0007669"/>
    <property type="project" value="InterPro"/>
</dbReference>
<dbReference type="PANTHER" id="PTHR47950:SF42">
    <property type="entry name" value="GERANIOL 8-HYDROXYLASE"/>
    <property type="match status" value="1"/>
</dbReference>
<dbReference type="Proteomes" id="UP001237642">
    <property type="component" value="Unassembled WGS sequence"/>
</dbReference>
<dbReference type="GO" id="GO:0020037">
    <property type="term" value="F:heme binding"/>
    <property type="evidence" value="ECO:0007669"/>
    <property type="project" value="InterPro"/>
</dbReference>
<evidence type="ECO:0000256" key="2">
    <source>
        <dbReference type="ARBA" id="ARBA00022723"/>
    </source>
</evidence>
<dbReference type="EMBL" id="JAUIZM010000005">
    <property type="protein sequence ID" value="KAK1384886.1"/>
    <property type="molecule type" value="Genomic_DNA"/>
</dbReference>
<evidence type="ECO:0000256" key="1">
    <source>
        <dbReference type="ARBA" id="ARBA00010617"/>
    </source>
</evidence>
<dbReference type="Pfam" id="PF00067">
    <property type="entry name" value="p450"/>
    <property type="match status" value="1"/>
</dbReference>
<dbReference type="InterPro" id="IPR002401">
    <property type="entry name" value="Cyt_P450_E_grp-I"/>
</dbReference>
<dbReference type="GO" id="GO:0016705">
    <property type="term" value="F:oxidoreductase activity, acting on paired donors, with incorporation or reduction of molecular oxygen"/>
    <property type="evidence" value="ECO:0007669"/>
    <property type="project" value="InterPro"/>
</dbReference>
<organism evidence="5 6">
    <name type="scientific">Heracleum sosnowskyi</name>
    <dbReference type="NCBI Taxonomy" id="360622"/>
    <lineage>
        <taxon>Eukaryota</taxon>
        <taxon>Viridiplantae</taxon>
        <taxon>Streptophyta</taxon>
        <taxon>Embryophyta</taxon>
        <taxon>Tracheophyta</taxon>
        <taxon>Spermatophyta</taxon>
        <taxon>Magnoliopsida</taxon>
        <taxon>eudicotyledons</taxon>
        <taxon>Gunneridae</taxon>
        <taxon>Pentapetalae</taxon>
        <taxon>asterids</taxon>
        <taxon>campanulids</taxon>
        <taxon>Apiales</taxon>
        <taxon>Apiaceae</taxon>
        <taxon>Apioideae</taxon>
        <taxon>apioid superclade</taxon>
        <taxon>Tordylieae</taxon>
        <taxon>Tordyliinae</taxon>
        <taxon>Heracleum</taxon>
    </lineage>
</organism>
<name>A0AAD8MTR6_9APIA</name>
<evidence type="ECO:0000256" key="4">
    <source>
        <dbReference type="ARBA" id="ARBA00023004"/>
    </source>
</evidence>
<proteinExistence type="inferred from homology"/>
<reference evidence="5" key="1">
    <citation type="submission" date="2023-02" db="EMBL/GenBank/DDBJ databases">
        <title>Genome of toxic invasive species Heracleum sosnowskyi carries increased number of genes despite the absence of recent whole-genome duplications.</title>
        <authorList>
            <person name="Schelkunov M."/>
            <person name="Shtratnikova V."/>
            <person name="Makarenko M."/>
            <person name="Klepikova A."/>
            <person name="Omelchenko D."/>
            <person name="Novikova G."/>
            <person name="Obukhova E."/>
            <person name="Bogdanov V."/>
            <person name="Penin A."/>
            <person name="Logacheva M."/>
        </authorList>
    </citation>
    <scope>NUCLEOTIDE SEQUENCE</scope>
    <source>
        <strain evidence="5">Hsosn_3</strain>
        <tissue evidence="5">Leaf</tissue>
    </source>
</reference>
<dbReference type="InterPro" id="IPR036396">
    <property type="entry name" value="Cyt_P450_sf"/>
</dbReference>
<dbReference type="InterPro" id="IPR001128">
    <property type="entry name" value="Cyt_P450"/>
</dbReference>
<keyword evidence="4" id="KW-0408">Iron</keyword>
<keyword evidence="2" id="KW-0479">Metal-binding</keyword>
<protein>
    <submittedName>
        <fullName evidence="5">Geraniol 8-hydroxylase</fullName>
    </submittedName>
</protein>
<dbReference type="GO" id="GO:0009805">
    <property type="term" value="P:coumarin biosynthetic process"/>
    <property type="evidence" value="ECO:0007669"/>
    <property type="project" value="UniProtKB-ARBA"/>
</dbReference>
<keyword evidence="3" id="KW-0560">Oxidoreductase</keyword>
<comment type="caution">
    <text evidence="5">The sequence shown here is derived from an EMBL/GenBank/DDBJ whole genome shotgun (WGS) entry which is preliminary data.</text>
</comment>
<keyword evidence="6" id="KW-1185">Reference proteome</keyword>
<dbReference type="AlphaFoldDB" id="A0AAD8MTR6"/>
<dbReference type="PANTHER" id="PTHR47950">
    <property type="entry name" value="CYTOCHROME P450, FAMILY 76, SUBFAMILY C, POLYPEPTIDE 5-RELATED"/>
    <property type="match status" value="1"/>
</dbReference>
<dbReference type="SUPFAM" id="SSF48264">
    <property type="entry name" value="Cytochrome P450"/>
    <property type="match status" value="1"/>
</dbReference>
<dbReference type="PRINTS" id="PR00463">
    <property type="entry name" value="EP450I"/>
</dbReference>
<dbReference type="Gene3D" id="1.10.630.10">
    <property type="entry name" value="Cytochrome P450"/>
    <property type="match status" value="1"/>
</dbReference>
<comment type="similarity">
    <text evidence="1">Belongs to the cytochrome P450 family.</text>
</comment>
<evidence type="ECO:0000313" key="6">
    <source>
        <dbReference type="Proteomes" id="UP001237642"/>
    </source>
</evidence>
<accession>A0AAD8MTR6</accession>